<dbReference type="Gene3D" id="3.40.50.410">
    <property type="entry name" value="von Willebrand factor, type A domain"/>
    <property type="match status" value="1"/>
</dbReference>
<feature type="compositionally biased region" description="Acidic residues" evidence="11">
    <location>
        <begin position="5061"/>
        <end position="5083"/>
    </location>
</feature>
<feature type="compositionally biased region" description="Acidic residues" evidence="11">
    <location>
        <begin position="4969"/>
        <end position="4983"/>
    </location>
</feature>
<reference evidence="13" key="1">
    <citation type="submission" date="2020-06" db="EMBL/GenBank/DDBJ databases">
        <title>WGS assembly of Ceratodon purpureus strain R40.</title>
        <authorList>
            <person name="Carey S.B."/>
            <person name="Jenkins J."/>
            <person name="Shu S."/>
            <person name="Lovell J.T."/>
            <person name="Sreedasyam A."/>
            <person name="Maumus F."/>
            <person name="Tiley G.P."/>
            <person name="Fernandez-Pozo N."/>
            <person name="Barry K."/>
            <person name="Chen C."/>
            <person name="Wang M."/>
            <person name="Lipzen A."/>
            <person name="Daum C."/>
            <person name="Saski C.A."/>
            <person name="Payton A.C."/>
            <person name="Mcbreen J.C."/>
            <person name="Conrad R.E."/>
            <person name="Kollar L.M."/>
            <person name="Olsson S."/>
            <person name="Huttunen S."/>
            <person name="Landis J.B."/>
            <person name="Wickett N.J."/>
            <person name="Johnson M.G."/>
            <person name="Rensing S.A."/>
            <person name="Grimwood J."/>
            <person name="Schmutz J."/>
            <person name="Mcdaniel S.F."/>
        </authorList>
    </citation>
    <scope>NUCLEOTIDE SEQUENCE</scope>
    <source>
        <strain evidence="13">R40</strain>
    </source>
</reference>
<dbReference type="InterPro" id="IPR036465">
    <property type="entry name" value="vWFA_dom_sf"/>
</dbReference>
<proteinExistence type="inferred from homology"/>
<keyword evidence="7 9" id="KW-0143">Chaperone</keyword>
<feature type="compositionally biased region" description="Acidic residues" evidence="11">
    <location>
        <begin position="5300"/>
        <end position="5313"/>
    </location>
</feature>
<dbReference type="GO" id="GO:0016887">
    <property type="term" value="F:ATP hydrolysis activity"/>
    <property type="evidence" value="ECO:0007669"/>
    <property type="project" value="InterPro"/>
</dbReference>
<dbReference type="Pfam" id="PF17865">
    <property type="entry name" value="AAA_lid_5"/>
    <property type="match status" value="1"/>
</dbReference>
<comment type="subcellular location">
    <subcellularLocation>
        <location evidence="1">Nucleus</location>
        <location evidence="1">Nucleolus</location>
    </subcellularLocation>
    <subcellularLocation>
        <location evidence="2">Nucleus</location>
        <location evidence="2">Nucleoplasm</location>
    </subcellularLocation>
</comment>
<dbReference type="InterPro" id="IPR040848">
    <property type="entry name" value="AAA_lid_7"/>
</dbReference>
<evidence type="ECO:0000256" key="1">
    <source>
        <dbReference type="ARBA" id="ARBA00004604"/>
    </source>
</evidence>
<keyword evidence="6 9" id="KW-0067">ATP-binding</keyword>
<feature type="domain" description="VWFA" evidence="12">
    <location>
        <begin position="5516"/>
        <end position="5716"/>
    </location>
</feature>
<dbReference type="GO" id="GO:0000027">
    <property type="term" value="P:ribosomal large subunit assembly"/>
    <property type="evidence" value="ECO:0007669"/>
    <property type="project" value="InterPro"/>
</dbReference>
<dbReference type="GO" id="GO:0030687">
    <property type="term" value="C:preribosome, large subunit precursor"/>
    <property type="evidence" value="ECO:0007669"/>
    <property type="project" value="TreeGrafter"/>
</dbReference>
<comment type="caution">
    <text evidence="13">The sequence shown here is derived from an EMBL/GenBank/DDBJ whole genome shotgun (WGS) entry which is preliminary data.</text>
</comment>
<keyword evidence="5 9" id="KW-0547">Nucleotide-binding</keyword>
<feature type="compositionally biased region" description="Basic and acidic residues" evidence="11">
    <location>
        <begin position="5198"/>
        <end position="5222"/>
    </location>
</feature>
<comment type="function">
    <text evidence="9">Nuclear chaperone required for maturation and nuclear export of pre-60S ribosome subunits.</text>
</comment>
<dbReference type="FunFam" id="3.40.50.300:FF:001384">
    <property type="entry name" value="Midasin"/>
    <property type="match status" value="1"/>
</dbReference>
<dbReference type="PROSITE" id="PS00675">
    <property type="entry name" value="SIGMA54_INTERACT_1"/>
    <property type="match status" value="1"/>
</dbReference>
<feature type="region of interest" description="Disordered" evidence="11">
    <location>
        <begin position="816"/>
        <end position="839"/>
    </location>
</feature>
<dbReference type="InterPro" id="IPR003593">
    <property type="entry name" value="AAA+_ATPase"/>
</dbReference>
<protein>
    <recommendedName>
        <fullName evidence="4 9">Midasin</fullName>
    </recommendedName>
</protein>
<feature type="compositionally biased region" description="Basic and acidic residues" evidence="11">
    <location>
        <begin position="4927"/>
        <end position="4949"/>
    </location>
</feature>
<name>A0A8T0JBV4_CERPU</name>
<feature type="compositionally biased region" description="Acidic residues" evidence="11">
    <location>
        <begin position="4994"/>
        <end position="5024"/>
    </location>
</feature>
<dbReference type="Proteomes" id="UP000822688">
    <property type="component" value="Chromosome 1"/>
</dbReference>
<evidence type="ECO:0000256" key="7">
    <source>
        <dbReference type="ARBA" id="ARBA00023186"/>
    </source>
</evidence>
<dbReference type="InterPro" id="IPR048617">
    <property type="entry name" value="MDN1_AAA_lid_4"/>
</dbReference>
<dbReference type="PROSITE" id="PS50234">
    <property type="entry name" value="VWFA"/>
    <property type="match status" value="1"/>
</dbReference>
<sequence length="5726" mass="640864">MKHKRDFDCGVALGRLVARHPGLGDDAHVAALLAQRGSGNGIEESDVLELVQDLVIRPDVGLAALGCFRPILARVLDTLVHSLRQLWRQGRGSPGREGEGFVGIAARLRSGGGWDLGLHEYTCVMFSRLLDLAPYLLSSFLQYFEFAPPPFERLLHGGAENYQSMLCTDEEQPSTSGAPAFSEVVYASYRLLQLESTVFRELWDWSPFLDLLRSMPMTLDESSIDVRWCGVQIVSRILQMSDKAILEFSRTVAGLSEEHSFGCHLRWKSYCQQTAVEKLGMYLEKPDSSENSSLIEDARSDWSLSSVKSWKGTNSFHLQVCGIDLPVRQDLREGRVLPSSSQSLVLTPTVKRNLEAVVLALSQRCPVLLEGPIGSGKSSLIQELAHTTGNLDLLFIHLDDQMDSKTLLGNYACTEIPGEFKWQPGALTQAVVRGMWVVFEDIDRAPFEIFSALIPLLEDRKLYIPGRGEMVPAADNFRIFSTVTRTRHGGAFAGGKKEMLGNLWRKVIVDAPNDEELADIIRIRFPSLSLVVPKLIGTFNLVKHIASQSVSPVEGLPDVSVYVGRQFSTRDLFKWCMRISSLGAQVLGAAVLSSFTRERIYVEAADCFGASIASISDRQLALSVIGQFWNVPVDRVSFYFSLNKPSTQMTTSTMQVGRVNLLVQPRTGKPQFTRLFANTGHAVRTLEAIAMCVQQQEPVLLVGETGTGKTSVVQHLASQLGMPLIVLNMSQQTDSADFLGGYKPVEAQGVCIPLLENFNVLFRDTFPKKKNADLLEHVQRFAEKRKWDRLLKSFRTVIGTVSTLLGASFESDGSASTEKVQELANGHSAEEQSPKRKRPLNNKLLNRWRAFTSELRKAERQVEAANTGFAFSFVEGVLVKAIREGHWLLLDEVNLAPVETLERLTGVLEGAGGTLSLTERGDVENVSRHPNFRIFACMNPATDFGKRDLPITLRNRFTELYIDELTQKEDLQALVFQYLENSVPSPPVEDIVNFYLRARHEAGTRLLDGANQKPQYSLRSLARALEYTCAAMSTYGFLRSLYDGICMSFLTLLDQSSALIMEQLIYEALFKTTGPAATKALKALLKVPPQPSPAHVLVEHIWVESGNAEPSRLSLESRDRYVLTKTITEHLKNLARAVFVRKYPVLLQGPTSSGKTSLVEYLATITGHRFVRINNHEHTDLQEYLGSYVTDSSGKLVFQEGALVEAVRKGYWIVLDELNLAPSDVLEALNRLLDDNRELFVPELQLTVKPHPHFMLFATQNPPGIYGGRKVLSRAFRNRFMELHIDDIPDDELCMILGKRCQIPGSYAVKMIEVMKDLQRHRQGSKVFAGKHGFITARDLFRWAERHGNGYEELARDGYMLLAERLRNSEEKDVVQKVLEKHMRVKLDVSQLHDMEASETFEAVKKLAESPEHVSTFGRIVWTKSMKRLFNLVEHCIRHCEPVLLVGETGCGKTMVCQLLSLLHNQRLHILNCHQHSETSDFLGGLRPVRDRDSLAIKFQKASESIISIDLFREVCPDELPVKIEDSGTTLTMVKNALSDLKKRKQDKKGKVSKATMRLEEALKEISSYHREWQSLFVWHDGPLVQAMRNGDMFLVDEISLAEDSVLERLNSVLEPKRLLVLAEKGGADVEELIANSSFRILATMNPGGDFGKKELSPALRNRFTEIWVPPINDIGDLRSIAVDRFSRPELVTLADPMLEFWQWFQRHHEGGRSLSVRDLLSWITYINVAETEIGQIPAFIHGAFLVLLDGIGFGLGLSNSSTQQLQMECAKYLFERLPEDQRQVAIKTTKLGDQTFGSMEIDPMEVDTDSGSNLFGIRPFHIPRGDYRSPNISFALDAPTTKRNAWRILRAMQLHKPVLIEGSPGVGKTSLVAALAAASGHALVRINLSEQTDIMDLLGSDMPVEGGTGAEFQWSDGVFLQALKAGHWVLLDELNLASQSVLEGLNACLDHRGELFIPELGRSFKCPSSFRVFACQNPLSQGGGRKGLPKSFLNRFTKVYVEALSADDFLEISSILHPSLSKSVLKRMIEFNSRLHHDTMVLHKYGHSGSPWEFNLRDILRWCELMEGNKVGSSDGDAHTCAPEHFLDVMYLQRMRTVGDRRRVLSLFQEVFSSHFDLETFPAMSVLPEKLQVGLATLPRRKGPRLQGDFDKQLQILPGLANRLEAAMHCVSKGWMCILVGPPATGKTSLVRLMAALTGNSLHEFTLSSATDTTELLGCFEQHDLFRRWQEIVKMAYDSLKTICSSCLSANEEGSLQADLKLNMVKSLFGSWNAFQKISSSNVASTIEQEFDQGVIDPVAVNMLLQTLEQLRQAVISCGMSMDDPELDPHNLHQKVTHLKSSLGQLGTAGRFEWVDGGLLKAIERGEWVVLENANFCNPTVLDRLNPLLEPGGSIMVNERGLVEGEAMVVHAHPNFRLFLTVDPAHGEVSRAMRNRGVELFMLQPDWPQSAANESPILEELLGGTFASDLDSLKILTQAAIPGPVLIQGMCRAHIDVRILTEVTHSGLPVSSRELYEWVSLLQQLLERGGSLSWSLTCSWEQVYARRLDTAEARQEAMEKFQSRLGSVNLLYAGNRKQVACSIPGGWPSPLTFAEYCLASKEAMILRDSAFLEYLSAQSFAFKSLREWPLTVDGQSELLKRIEGKRTVIPYLPASLLHYLLNPEQRPTTDNPPLSPKTQDLDLELLFASLWMLEQGSYVDIDLRIQWLGQLTSCLQGSLDSVKRVVAAIKRETAHPLSRELSLMWEKYSQERENHDINTVSSLVERSASLSNLEGPESNGNLSELIFMAMRLQLLRRSLLQWEEEDEQYRMTELLGSSFSSGPIVQSYWQHIHRAERSRIPSGQYPRAMLIYLYPLFSALRELENRVLVSSSSGIWKSVVGPLLNVQEWHEALWKHLSTPKFDVEGFLFHWSSLKRSLQGLSSTTSRISESIVEAEDIVKGLVRLIDEPFSLGENPLAKPLLWKHAGHPGLPHSREVFDLEVKVMKICEDLWQSGGNDEIISVSTDGNIRQLTTTGLSILRWLGQDAVGGAEKSTNAVEHITPGGGAPASTSYTESLAIYLMLKERVEHEKAEVTPVGDHDIIPLPSSSASVTKSARSEVKRTLSVSFPKELLRWPSAWALWAELLPWLSNISISHDTSLIAEVSQLAGTEHATEEGLLAMLKERVSEDVLKKMIEFAISCSSRSPADLVPHQHLLWLLDGAHPTKSGILPAFREVSHELVYRWHSALWTNMLAVPNALEEWGRMMGPARIFYAVQTVHFANLLGRTGAVRDHYAKLTQLRLASVHVWTQAKLKASDVFVSSVCSASAIFQQTLCSHGKSFHEDDYRKLVNMLFVLHSNAVGKKSEFSINGNEILESLTSLLKRSQHVEFSKLVEPTVLPCMKLLYSTLWNDLSFSEWLMYLGRVWLYLGELRLHLLLPSDGCDPVAKYSHKYAHLTAQSTLLDIEIKVRQESEFLVRGSRHSPKTENLQLKQEGMKQELTSLALKLVPRPDPPQFRNFLSEVFQFMKSSVDKGRLSVLASDLMVNEGSGARTLHEVSTWQENAMQFIDRLVSEFPAYRDVVQPVLLAVYELKFGLSLLQAGHVQRGLFDSKDVSTGEHGFGELLRTLMQFPTVRNDVGHKISASCTELVTDTTEAIISKVAKSLLSGPIHKEVLDLQLKVMVMRVAILRCGIDTQQARVKAKDVVKAVNSIFATLASLWSEIRERQMARDKEEEEFIRFTARTHTMETEDEIEEASFREMFVDYKAEFPGYDDEDTGMITAEMDDRRAEAALKEQEKAADDAKQRSDKAWLKIQEPLIQDVVTVHSHIFSRKSKILNTEQGAENALVSDWERENAFSLAYQTGVRLLGAIGHRVSATVEDSLMASHMMQVGVEHKRVGDLRHTSETRNTNHNIYKDPNPPEMALMLEPLRQFLERVSNLLAEWPDHPILVQFSSIAKALVGISLEAPIMKALTGIELLLSKAQLWEENSAKHVSLAGEMNELMKLVRRWRKLELESWPALLECTLEKHEKSAEKLWFFLYGLLHRQLGEDFSKDMEATITSLEEFMQTSPLGEFQRRLDLLGSFHGQFLLEEIYDDPHAGASRAAVQKLCNVLYNVREYYSQFLPAVEEAVTIGKAPIEKELKGFVKLTKWEDRGYYALALSAEKTHRKLHKLIRKYDDLLKKSVMEVLSKQSLRMGAQTLATLTNPSEPSQTDEELTEKPVDNDDKPVPAPMPEEVVSASRGSSVITAWDQFCLAKVAEVNVMVSGADQGLPELHNRLPSLTAKMGNLLGVGVFAPDNRKMQEDCVSFLEELSIAVIQRSAELRKGEKRLAVKKKALIDLLRTLKDIGLSHHKSAVPKDERNVNNWFQQPGSDSAEMLMLWAHQEVEVVSGLSSIVSMDSVCSVWTRAKTYYFQNVALLQRLGQSALDFNKALSLREVEVSTKYMEHLLFLQRKQRVTAFDFSSKLSALVHLTTLLSGFAAKNTTFPQQGKIRKWMWQQKGLLESLCHATSELALLYRTAEASQRSPEVDCTEVALLSKTVLQISRKLEACKNLLDQFLVPRSESVGSRPLEESWPLLITPGMQDVIMKNFAALRSTETLLQEACRGVSGPGVPGLGSLQVLFRRALDMSNSFEEEFASTSSSDPHEQEMSSDIGFLAEHYDKIVTEILLAVQNLRANTSSAQESVGEESELAGTIQDVDHSISKKMLALRLGKIYDLLLRAISTGAEMIDSGLGGGIRLGFALGKLFGCIYAPLQILEAAGAQLLADYVDLQKTVSKLGYILSNLFCSLYSEGFCLTKEQEGEAGGTKFEDADGTGMGEGEGQKDVSDQIEDEDQLLNSTEKNEDLPKNDDAGKKKEKGIEMEQDFDADMLDLSDDESDEENEAEEEKDEKLESQMGEEGEKSEVVDEQLWKGDDDKNEQQQQGKEKQEKDAGMSGAQEEDLEMRAKEENNEDSKGGKGEEKEGNENTTDPPANEHEDTQQAENGMDDDEGLKEDEAYEDPTGVKPRVEEELELPDDLNLDGGMEEEGQEGSAEGEDEGGQEAVKEDNGMNESEPMDVDDANKLDDEEAGENKDEAEQREEENSAEAQNEAEQEQEQEGEANKAEIDHEELDPSKKDQEENMQVDGNEVQGEGPSLEEPTADQPELPMPEITENPSSDSRATGGVEAVPAGVSGRQGDPIKVGQDDEDQKMGDADAQVDQSKSELQSSAAEDLLGNKRSADRKSTLSDDTTKKHDRPEANANRSLGDALKKWKEMVQMLDDSSAPEVDVTGKDDIEDLDESAATAYEYVPKEEAGSAQALGAATDEQLTNTQSLEGLEDEDEKENDDVEAVLPSIEELQLEDDKEGQDDMEGVEATHHPLKTKKGLAADSKKTNPGDREDDVAAINPSEEDLSFEKIERSTENESLISLRMPHGLEDGGLRSFGEVEEKPLTEEELREIRKDLEVKIHDGDGSMENARVVWQKLEQMTVRLSQELAEQLRLILEPTLAAKLQGDYRSGKRINMKKVIPYVASQFRKDKIWLRRTKANKRQYQIVLAIDDSRSMSESHCGHMALEALITICKAMSQLEIGEMAVASFGEKGNVRLLHDFDQPFSTESGLNMVSQFTFKQDNTIEDEPIVDLLQYLTRLLDFKARNSTAPSGRNDLQQLVLVIADGRFHEKESLRRRIREAMDRKQLLAFLVLDNPRESILDMQSVSFSNGAPSFTKYLDSFPFPYYILLQDIESLPRTLADLLRQWFELTQRS</sequence>
<feature type="compositionally biased region" description="Basic and acidic residues" evidence="11">
    <location>
        <begin position="5044"/>
        <end position="5060"/>
    </location>
</feature>
<evidence type="ECO:0000313" key="13">
    <source>
        <dbReference type="EMBL" id="KAG0592945.1"/>
    </source>
</evidence>
<feature type="coiled-coil region" evidence="10">
    <location>
        <begin position="1545"/>
        <end position="1572"/>
    </location>
</feature>
<dbReference type="InterPro" id="IPR041190">
    <property type="entry name" value="Midasin_AAA_lid_5"/>
</dbReference>
<feature type="compositionally biased region" description="Basic and acidic residues" evidence="11">
    <location>
        <begin position="5084"/>
        <end position="5103"/>
    </location>
</feature>
<feature type="compositionally biased region" description="Basic and acidic residues" evidence="11">
    <location>
        <begin position="4825"/>
        <end position="4845"/>
    </location>
</feature>
<keyword evidence="8 9" id="KW-0539">Nucleus</keyword>
<feature type="compositionally biased region" description="Polar residues" evidence="11">
    <location>
        <begin position="4184"/>
        <end position="4193"/>
    </location>
</feature>
<dbReference type="FunFam" id="3.40.50.300:FF:000142">
    <property type="entry name" value="Midasin"/>
    <property type="match status" value="1"/>
</dbReference>
<dbReference type="SUPFAM" id="SSF53300">
    <property type="entry name" value="vWA-like"/>
    <property type="match status" value="1"/>
</dbReference>
<dbReference type="GO" id="GO:0005524">
    <property type="term" value="F:ATP binding"/>
    <property type="evidence" value="ECO:0007669"/>
    <property type="project" value="UniProtKB-KW"/>
</dbReference>
<feature type="compositionally biased region" description="Acidic residues" evidence="11">
    <location>
        <begin position="5322"/>
        <end position="5336"/>
    </location>
</feature>
<comment type="similarity">
    <text evidence="3 9">Belongs to the midasin family.</text>
</comment>
<evidence type="ECO:0000256" key="9">
    <source>
        <dbReference type="PIRNR" id="PIRNR010340"/>
    </source>
</evidence>
<feature type="compositionally biased region" description="Polar residues" evidence="11">
    <location>
        <begin position="5182"/>
        <end position="5193"/>
    </location>
</feature>
<dbReference type="FunFam" id="3.40.50.300:FF:001861">
    <property type="entry name" value="Midasin"/>
    <property type="match status" value="1"/>
</dbReference>
<dbReference type="GO" id="GO:0000055">
    <property type="term" value="P:ribosomal large subunit export from nucleus"/>
    <property type="evidence" value="ECO:0007669"/>
    <property type="project" value="TreeGrafter"/>
</dbReference>
<evidence type="ECO:0000256" key="2">
    <source>
        <dbReference type="ARBA" id="ARBA00004642"/>
    </source>
</evidence>
<evidence type="ECO:0000313" key="14">
    <source>
        <dbReference type="Proteomes" id="UP000822688"/>
    </source>
</evidence>
<dbReference type="EMBL" id="CM026421">
    <property type="protein sequence ID" value="KAG0592945.1"/>
    <property type="molecule type" value="Genomic_DNA"/>
</dbReference>
<dbReference type="InterPro" id="IPR025662">
    <property type="entry name" value="Sigma_54_int_dom_ATP-bd_1"/>
</dbReference>
<dbReference type="InterPro" id="IPR012099">
    <property type="entry name" value="Midasin"/>
</dbReference>
<feature type="region of interest" description="Disordered" evidence="11">
    <location>
        <begin position="5276"/>
        <end position="5366"/>
    </location>
</feature>
<evidence type="ECO:0000259" key="12">
    <source>
        <dbReference type="PROSITE" id="PS50234"/>
    </source>
</evidence>
<dbReference type="PIRSF" id="PIRSF010340">
    <property type="entry name" value="Midasin"/>
    <property type="match status" value="1"/>
</dbReference>
<evidence type="ECO:0000256" key="11">
    <source>
        <dbReference type="SAM" id="MobiDB-lite"/>
    </source>
</evidence>
<dbReference type="PANTHER" id="PTHR48103">
    <property type="entry name" value="MIDASIN-RELATED"/>
    <property type="match status" value="1"/>
</dbReference>
<feature type="compositionally biased region" description="Basic and acidic residues" evidence="11">
    <location>
        <begin position="4200"/>
        <end position="4210"/>
    </location>
</feature>
<dbReference type="Pfam" id="PF21108">
    <property type="entry name" value="MDN1_4th"/>
    <property type="match status" value="1"/>
</dbReference>
<organism evidence="13 14">
    <name type="scientific">Ceratodon purpureus</name>
    <name type="common">Fire moss</name>
    <name type="synonym">Dicranum purpureum</name>
    <dbReference type="NCBI Taxonomy" id="3225"/>
    <lineage>
        <taxon>Eukaryota</taxon>
        <taxon>Viridiplantae</taxon>
        <taxon>Streptophyta</taxon>
        <taxon>Embryophyta</taxon>
        <taxon>Bryophyta</taxon>
        <taxon>Bryophytina</taxon>
        <taxon>Bryopsida</taxon>
        <taxon>Dicranidae</taxon>
        <taxon>Pseudoditrichales</taxon>
        <taxon>Ditrichaceae</taxon>
        <taxon>Ceratodon</taxon>
    </lineage>
</organism>
<dbReference type="GO" id="GO:0005730">
    <property type="term" value="C:nucleolus"/>
    <property type="evidence" value="ECO:0007669"/>
    <property type="project" value="UniProtKB-SubCell"/>
</dbReference>
<keyword evidence="14" id="KW-1185">Reference proteome</keyword>
<dbReference type="FunFam" id="3.40.50.300:FF:001368">
    <property type="entry name" value="Midasin"/>
    <property type="match status" value="1"/>
</dbReference>
<dbReference type="PANTHER" id="PTHR48103:SF2">
    <property type="entry name" value="MIDASIN"/>
    <property type="match status" value="1"/>
</dbReference>
<dbReference type="Gene3D" id="3.40.50.300">
    <property type="entry name" value="P-loop containing nucleotide triphosphate hydrolases"/>
    <property type="match status" value="7"/>
</dbReference>
<keyword evidence="10" id="KW-0175">Coiled coil</keyword>
<feature type="compositionally biased region" description="Acidic residues" evidence="11">
    <location>
        <begin position="4846"/>
        <end position="4872"/>
    </location>
</feature>
<evidence type="ECO:0000256" key="6">
    <source>
        <dbReference type="ARBA" id="ARBA00022840"/>
    </source>
</evidence>
<dbReference type="FunFam" id="3.40.50.300:FF:000582">
    <property type="entry name" value="Midasin"/>
    <property type="match status" value="1"/>
</dbReference>
<dbReference type="Pfam" id="PF07728">
    <property type="entry name" value="AAA_5"/>
    <property type="match status" value="7"/>
</dbReference>
<feature type="region of interest" description="Disordered" evidence="11">
    <location>
        <begin position="4785"/>
        <end position="5231"/>
    </location>
</feature>
<evidence type="ECO:0000256" key="4">
    <source>
        <dbReference type="ARBA" id="ARBA00017143"/>
    </source>
</evidence>
<dbReference type="InterPro" id="IPR011704">
    <property type="entry name" value="ATPase_dyneun-rel_AAA"/>
</dbReference>
<dbReference type="CDD" id="cd00009">
    <property type="entry name" value="AAA"/>
    <property type="match status" value="1"/>
</dbReference>
<feature type="region of interest" description="Disordered" evidence="11">
    <location>
        <begin position="4184"/>
        <end position="4217"/>
    </location>
</feature>
<accession>A0A8T0JBV4</accession>
<evidence type="ECO:0000256" key="10">
    <source>
        <dbReference type="SAM" id="Coils"/>
    </source>
</evidence>
<dbReference type="GO" id="GO:0005654">
    <property type="term" value="C:nucleoplasm"/>
    <property type="evidence" value="ECO:0007669"/>
    <property type="project" value="UniProtKB-SubCell"/>
</dbReference>
<feature type="compositionally biased region" description="Basic and acidic residues" evidence="11">
    <location>
        <begin position="4873"/>
        <end position="4916"/>
    </location>
</feature>
<dbReference type="InterPro" id="IPR002035">
    <property type="entry name" value="VWF_A"/>
</dbReference>
<gene>
    <name evidence="13" type="ORF">KC19_1G292500</name>
</gene>
<dbReference type="SUPFAM" id="SSF52540">
    <property type="entry name" value="P-loop containing nucleoside triphosphate hydrolases"/>
    <property type="match status" value="6"/>
</dbReference>
<evidence type="ECO:0000256" key="5">
    <source>
        <dbReference type="ARBA" id="ARBA00022741"/>
    </source>
</evidence>
<dbReference type="Pfam" id="PF17867">
    <property type="entry name" value="AAA_lid_7"/>
    <property type="match status" value="3"/>
</dbReference>
<dbReference type="InterPro" id="IPR027417">
    <property type="entry name" value="P-loop_NTPase"/>
</dbReference>
<dbReference type="SMART" id="SM00382">
    <property type="entry name" value="AAA"/>
    <property type="match status" value="5"/>
</dbReference>
<evidence type="ECO:0000256" key="8">
    <source>
        <dbReference type="ARBA" id="ARBA00023242"/>
    </source>
</evidence>
<dbReference type="Pfam" id="PF12775">
    <property type="entry name" value="AAA_7"/>
    <property type="match status" value="1"/>
</dbReference>
<evidence type="ECO:0000256" key="3">
    <source>
        <dbReference type="ARBA" id="ARBA00007188"/>
    </source>
</evidence>